<comment type="caution">
    <text evidence="1">The sequence shown here is derived from an EMBL/GenBank/DDBJ whole genome shotgun (WGS) entry which is preliminary data.</text>
</comment>
<protein>
    <submittedName>
        <fullName evidence="1">Translocator protein-like</fullName>
    </submittedName>
</protein>
<reference evidence="1 2" key="1">
    <citation type="journal article" date="2023" name="Science">
        <title>Complex scaffold remodeling in plant triterpene biosynthesis.</title>
        <authorList>
            <person name="De La Pena R."/>
            <person name="Hodgson H."/>
            <person name="Liu J.C."/>
            <person name="Stephenson M.J."/>
            <person name="Martin A.C."/>
            <person name="Owen C."/>
            <person name="Harkess A."/>
            <person name="Leebens-Mack J."/>
            <person name="Jimenez L.E."/>
            <person name="Osbourn A."/>
            <person name="Sattely E.S."/>
        </authorList>
    </citation>
    <scope>NUCLEOTIDE SEQUENCE [LARGE SCALE GENOMIC DNA]</scope>
    <source>
        <strain evidence="2">cv. JPN11</strain>
        <tissue evidence="1">Leaf</tissue>
    </source>
</reference>
<organism evidence="1 2">
    <name type="scientific">Melia azedarach</name>
    <name type="common">Chinaberry tree</name>
    <dbReference type="NCBI Taxonomy" id="155640"/>
    <lineage>
        <taxon>Eukaryota</taxon>
        <taxon>Viridiplantae</taxon>
        <taxon>Streptophyta</taxon>
        <taxon>Embryophyta</taxon>
        <taxon>Tracheophyta</taxon>
        <taxon>Spermatophyta</taxon>
        <taxon>Magnoliopsida</taxon>
        <taxon>eudicotyledons</taxon>
        <taxon>Gunneridae</taxon>
        <taxon>Pentapetalae</taxon>
        <taxon>rosids</taxon>
        <taxon>malvids</taxon>
        <taxon>Sapindales</taxon>
        <taxon>Meliaceae</taxon>
        <taxon>Melia</taxon>
    </lineage>
</organism>
<sequence>MATENLKQRVRDDHHDFDTANVDKNDDRPGRQDKKTMAKRGLRSLSIAVALPLSLTLLDIYFFGSSDRYAKQEKSFWFPSLLVLHTACVASTFLMSLSAWLVWAEGGFHKNPTALYLYLAQMGLSLAWDPIVFHLEAHWVGLVLSLATVGALVGCSRVFKEVNPTASDMVKPCLARAALLTLVNLKLVYS</sequence>
<dbReference type="Proteomes" id="UP001164539">
    <property type="component" value="Chromosome 1"/>
</dbReference>
<keyword evidence="2" id="KW-1185">Reference proteome</keyword>
<evidence type="ECO:0000313" key="1">
    <source>
        <dbReference type="EMBL" id="KAJ4727654.1"/>
    </source>
</evidence>
<dbReference type="EMBL" id="CM051394">
    <property type="protein sequence ID" value="KAJ4727654.1"/>
    <property type="molecule type" value="Genomic_DNA"/>
</dbReference>
<name>A0ACC1YWU5_MELAZ</name>
<evidence type="ECO:0000313" key="2">
    <source>
        <dbReference type="Proteomes" id="UP001164539"/>
    </source>
</evidence>
<proteinExistence type="predicted"/>
<gene>
    <name evidence="1" type="ORF">OWV82_000720</name>
</gene>
<accession>A0ACC1YWU5</accession>